<protein>
    <submittedName>
        <fullName evidence="1">Uncharacterized protein</fullName>
    </submittedName>
</protein>
<accession>A0A542CU88</accession>
<dbReference type="Proteomes" id="UP000320876">
    <property type="component" value="Unassembled WGS sequence"/>
</dbReference>
<name>A0A542CU88_AMYCI</name>
<dbReference type="EMBL" id="VFML01000002">
    <property type="protein sequence ID" value="TQI94392.1"/>
    <property type="molecule type" value="Genomic_DNA"/>
</dbReference>
<dbReference type="AlphaFoldDB" id="A0A542CU88"/>
<organism evidence="1 2">
    <name type="scientific">Amycolatopsis cihanbeyliensis</name>
    <dbReference type="NCBI Taxonomy" id="1128664"/>
    <lineage>
        <taxon>Bacteria</taxon>
        <taxon>Bacillati</taxon>
        <taxon>Actinomycetota</taxon>
        <taxon>Actinomycetes</taxon>
        <taxon>Pseudonocardiales</taxon>
        <taxon>Pseudonocardiaceae</taxon>
        <taxon>Amycolatopsis</taxon>
    </lineage>
</organism>
<sequence length="135" mass="15953">MRDTRSFVQYFRRTFAETSRRMLTPNEIIAAWEQFVESCEEGYGDILEEYENDRAIRNQIEHLLNDRELNAHEEAGWFRSAITAIDDRFKSLLQDTLLPCREGRPWWEARAPRYAGSELAADFRSQYGIEVRAVD</sequence>
<proteinExistence type="predicted"/>
<reference evidence="1 2" key="1">
    <citation type="submission" date="2019-06" db="EMBL/GenBank/DDBJ databases">
        <title>Sequencing the genomes of 1000 actinobacteria strains.</title>
        <authorList>
            <person name="Klenk H.-P."/>
        </authorList>
    </citation>
    <scope>NUCLEOTIDE SEQUENCE [LARGE SCALE GENOMIC DNA]</scope>
    <source>
        <strain evidence="1 2">DSM 45679</strain>
    </source>
</reference>
<gene>
    <name evidence="1" type="ORF">FB471_6557</name>
</gene>
<comment type="caution">
    <text evidence="1">The sequence shown here is derived from an EMBL/GenBank/DDBJ whole genome shotgun (WGS) entry which is preliminary data.</text>
</comment>
<keyword evidence="2" id="KW-1185">Reference proteome</keyword>
<evidence type="ECO:0000313" key="1">
    <source>
        <dbReference type="EMBL" id="TQI94392.1"/>
    </source>
</evidence>
<evidence type="ECO:0000313" key="2">
    <source>
        <dbReference type="Proteomes" id="UP000320876"/>
    </source>
</evidence>